<keyword evidence="3" id="KW-1185">Reference proteome</keyword>
<comment type="caution">
    <text evidence="2">The sequence shown here is derived from an EMBL/GenBank/DDBJ whole genome shotgun (WGS) entry which is preliminary data.</text>
</comment>
<feature type="transmembrane region" description="Helical" evidence="1">
    <location>
        <begin position="12"/>
        <end position="31"/>
    </location>
</feature>
<dbReference type="Proteomes" id="UP001352533">
    <property type="component" value="Unassembled WGS sequence"/>
</dbReference>
<accession>A0ABU7QNJ1</accession>
<protein>
    <submittedName>
        <fullName evidence="2">Uncharacterized protein</fullName>
    </submittedName>
</protein>
<organism evidence="2 3">
    <name type="scientific">Avibacterium paragallinarum</name>
    <name type="common">Haemophilus gallinarum</name>
    <dbReference type="NCBI Taxonomy" id="728"/>
    <lineage>
        <taxon>Bacteria</taxon>
        <taxon>Pseudomonadati</taxon>
        <taxon>Pseudomonadota</taxon>
        <taxon>Gammaproteobacteria</taxon>
        <taxon>Pasteurellales</taxon>
        <taxon>Pasteurellaceae</taxon>
        <taxon>Avibacterium</taxon>
    </lineage>
</organism>
<evidence type="ECO:0000313" key="3">
    <source>
        <dbReference type="Proteomes" id="UP001352533"/>
    </source>
</evidence>
<reference evidence="2 3" key="1">
    <citation type="journal article" date="2022" name="Front. Microbiol.">
        <title>Commensal bacteria contribute to the growth of multidrug-resistant Avibacterium paragallinarum in chickens.</title>
        <authorList>
            <person name="Zhu J."/>
            <person name="Chen Y."/>
            <person name="Wu Y."/>
            <person name="Wang Y."/>
            <person name="Zhu K."/>
        </authorList>
    </citation>
    <scope>NUCLEOTIDE SEQUENCE [LARGE SCALE GENOMIC DNA]</scope>
    <source>
        <strain evidence="2 3">AV12</strain>
    </source>
</reference>
<name>A0ABU7QNJ1_AVIPA</name>
<keyword evidence="1" id="KW-0472">Membrane</keyword>
<keyword evidence="1" id="KW-1133">Transmembrane helix</keyword>
<evidence type="ECO:0000256" key="1">
    <source>
        <dbReference type="SAM" id="Phobius"/>
    </source>
</evidence>
<keyword evidence="1" id="KW-0812">Transmembrane</keyword>
<sequence length="57" mass="6624">MLFPVLYLKGWLVWVLISIIIFLALMWLVPVPDGQKADYEKSKAEFKASWKALISKK</sequence>
<proteinExistence type="predicted"/>
<evidence type="ECO:0000313" key="2">
    <source>
        <dbReference type="EMBL" id="MEE6112255.1"/>
    </source>
</evidence>
<dbReference type="EMBL" id="JAMDKS010000005">
    <property type="protein sequence ID" value="MEE6112255.1"/>
    <property type="molecule type" value="Genomic_DNA"/>
</dbReference>
<dbReference type="RefSeq" id="WP_194757608.1">
    <property type="nucleotide sequence ID" value="NZ_JACEWB010000005.1"/>
</dbReference>
<gene>
    <name evidence="2" type="ORF">M5S25_03415</name>
</gene>